<dbReference type="STRING" id="415015.SAMN05660462_00329"/>
<dbReference type="PANTHER" id="PTHR34352:SF1">
    <property type="entry name" value="PROTEIN YHFA"/>
    <property type="match status" value="1"/>
</dbReference>
<accession>A0A1H3KV11</accession>
<reference evidence="1 2" key="1">
    <citation type="submission" date="2016-10" db="EMBL/GenBank/DDBJ databases">
        <authorList>
            <person name="de Groot N.N."/>
        </authorList>
    </citation>
    <scope>NUCLEOTIDE SEQUENCE [LARGE SCALE GENOMIC DNA]</scope>
    <source>
        <strain evidence="1 2">DSM 21650</strain>
    </source>
</reference>
<dbReference type="RefSeq" id="WP_091726278.1">
    <property type="nucleotide sequence ID" value="NZ_FNQE01000002.1"/>
</dbReference>
<dbReference type="Gene3D" id="3.30.300.20">
    <property type="match status" value="1"/>
</dbReference>
<dbReference type="InterPro" id="IPR036102">
    <property type="entry name" value="OsmC/Ohrsf"/>
</dbReference>
<dbReference type="Pfam" id="PF02566">
    <property type="entry name" value="OsmC"/>
    <property type="match status" value="1"/>
</dbReference>
<gene>
    <name evidence="1" type="ORF">SAMN05660462_00329</name>
</gene>
<evidence type="ECO:0000313" key="2">
    <source>
        <dbReference type="Proteomes" id="UP000198625"/>
    </source>
</evidence>
<evidence type="ECO:0000313" key="1">
    <source>
        <dbReference type="EMBL" id="SDY55930.1"/>
    </source>
</evidence>
<dbReference type="InterPro" id="IPR003718">
    <property type="entry name" value="OsmC/Ohr_fam"/>
</dbReference>
<dbReference type="AlphaFoldDB" id="A0A1H3KV11"/>
<sequence>MSTTKLNGKLKGNMAFEMNINGHNLVIDASEEIGGNNLGPRPKPLLLAGLIGCTGIDVMSILKKMRVEIEDLDIEVSAENTEEHPKVYKDIHLIFKFKGENLPIDKLERAVELSQEKYCGVTAMLKEATSVTYEIILVE</sequence>
<dbReference type="OrthoDB" id="9804010at2"/>
<dbReference type="Proteomes" id="UP000198625">
    <property type="component" value="Unassembled WGS sequence"/>
</dbReference>
<dbReference type="PANTHER" id="PTHR34352">
    <property type="entry name" value="PROTEIN YHFA"/>
    <property type="match status" value="1"/>
</dbReference>
<protein>
    <submittedName>
        <fullName evidence="1">Putative redox protein</fullName>
    </submittedName>
</protein>
<organism evidence="1 2">
    <name type="scientific">Proteiniborus ethanoligenes</name>
    <dbReference type="NCBI Taxonomy" id="415015"/>
    <lineage>
        <taxon>Bacteria</taxon>
        <taxon>Bacillati</taxon>
        <taxon>Bacillota</taxon>
        <taxon>Clostridia</taxon>
        <taxon>Eubacteriales</taxon>
        <taxon>Proteiniborus</taxon>
    </lineage>
</organism>
<name>A0A1H3KV11_9FIRM</name>
<dbReference type="InterPro" id="IPR015946">
    <property type="entry name" value="KH_dom-like_a/b"/>
</dbReference>
<dbReference type="SUPFAM" id="SSF82784">
    <property type="entry name" value="OsmC-like"/>
    <property type="match status" value="1"/>
</dbReference>
<proteinExistence type="predicted"/>
<keyword evidence="2" id="KW-1185">Reference proteome</keyword>
<dbReference type="EMBL" id="FNQE01000002">
    <property type="protein sequence ID" value="SDY55930.1"/>
    <property type="molecule type" value="Genomic_DNA"/>
</dbReference>